<dbReference type="InterPro" id="IPR003644">
    <property type="entry name" value="Calx_beta"/>
</dbReference>
<dbReference type="OrthoDB" id="9815940at2"/>
<gene>
    <name evidence="7" type="ORF">GPAL_2967</name>
</gene>
<dbReference type="InterPro" id="IPR013211">
    <property type="entry name" value="LVIVD"/>
</dbReference>
<comment type="caution">
    <text evidence="7">The sequence shown here is derived from an EMBL/GenBank/DDBJ whole genome shotgun (WGS) entry which is preliminary data.</text>
</comment>
<dbReference type="PANTHER" id="PTHR38787:SF3">
    <property type="entry name" value="REGULATORY P DOMAIN-CONTAINING PROTEIN"/>
    <property type="match status" value="1"/>
</dbReference>
<dbReference type="InterPro" id="IPR012334">
    <property type="entry name" value="Pectin_lyas_fold"/>
</dbReference>
<dbReference type="SMART" id="SM00237">
    <property type="entry name" value="Calx_beta"/>
    <property type="match status" value="2"/>
</dbReference>
<evidence type="ECO:0000256" key="5">
    <source>
        <dbReference type="SAM" id="SignalP"/>
    </source>
</evidence>
<evidence type="ECO:0000259" key="6">
    <source>
        <dbReference type="SMART" id="SM00237"/>
    </source>
</evidence>
<feature type="domain" description="Calx-beta" evidence="6">
    <location>
        <begin position="553"/>
        <end position="646"/>
    </location>
</feature>
<dbReference type="PANTHER" id="PTHR38787">
    <property type="entry name" value="REGULATORY P DOMAIN-CONTAINING PROTEIN"/>
    <property type="match status" value="1"/>
</dbReference>
<dbReference type="InterPro" id="IPR038081">
    <property type="entry name" value="CalX-like_sf"/>
</dbReference>
<evidence type="ECO:0000256" key="3">
    <source>
        <dbReference type="ARBA" id="ARBA00022837"/>
    </source>
</evidence>
<dbReference type="SUPFAM" id="SSF141072">
    <property type="entry name" value="CalX-like"/>
    <property type="match status" value="2"/>
</dbReference>
<dbReference type="InterPro" id="IPR027589">
    <property type="entry name" value="Choice_anch_B"/>
</dbReference>
<dbReference type="Pfam" id="PF22352">
    <property type="entry name" value="K319L-like_PKD"/>
    <property type="match status" value="1"/>
</dbReference>
<dbReference type="GO" id="GO:0016020">
    <property type="term" value="C:membrane"/>
    <property type="evidence" value="ECO:0007669"/>
    <property type="project" value="InterPro"/>
</dbReference>
<keyword evidence="4" id="KW-0812">Transmembrane</keyword>
<dbReference type="Gene3D" id="2.160.20.10">
    <property type="entry name" value="Single-stranded right-handed beta-helix, Pectin lyase-like"/>
    <property type="match status" value="1"/>
</dbReference>
<feature type="domain" description="Calx-beta" evidence="6">
    <location>
        <begin position="660"/>
        <end position="761"/>
    </location>
</feature>
<evidence type="ECO:0000256" key="1">
    <source>
        <dbReference type="ARBA" id="ARBA00022729"/>
    </source>
</evidence>
<keyword evidence="8" id="KW-1185">Reference proteome</keyword>
<feature type="signal peptide" evidence="5">
    <location>
        <begin position="1"/>
        <end position="24"/>
    </location>
</feature>
<evidence type="ECO:0000313" key="8">
    <source>
        <dbReference type="Proteomes" id="UP000006251"/>
    </source>
</evidence>
<keyword evidence="4" id="KW-1133">Transmembrane helix</keyword>
<evidence type="ECO:0000256" key="4">
    <source>
        <dbReference type="SAM" id="Phobius"/>
    </source>
</evidence>
<evidence type="ECO:0000313" key="7">
    <source>
        <dbReference type="EMBL" id="GAC29818.1"/>
    </source>
</evidence>
<proteinExistence type="predicted"/>
<name>K6ZLS6_9ALTE</name>
<feature type="chain" id="PRO_5003898463" evidence="5">
    <location>
        <begin position="25"/>
        <end position="912"/>
    </location>
</feature>
<dbReference type="Gene3D" id="2.60.40.2030">
    <property type="match status" value="2"/>
</dbReference>
<accession>K6ZLS6</accession>
<protein>
    <submittedName>
        <fullName evidence="7">Na-Ca exchanger/integrin-beta4</fullName>
    </submittedName>
</protein>
<dbReference type="Proteomes" id="UP000006251">
    <property type="component" value="Unassembled WGS sequence"/>
</dbReference>
<keyword evidence="7" id="KW-0401">Integrin</keyword>
<dbReference type="EMBL" id="BAEQ01000050">
    <property type="protein sequence ID" value="GAC29818.1"/>
    <property type="molecule type" value="Genomic_DNA"/>
</dbReference>
<dbReference type="AlphaFoldDB" id="K6ZLS6"/>
<dbReference type="STRING" id="1121922.GCA_000428905_00446"/>
<keyword evidence="1 5" id="KW-0732">Signal</keyword>
<dbReference type="Gene3D" id="2.60.40.3010">
    <property type="match status" value="1"/>
</dbReference>
<evidence type="ECO:0000256" key="2">
    <source>
        <dbReference type="ARBA" id="ARBA00022737"/>
    </source>
</evidence>
<sequence>MKRTSFSLRILLVIATGFCAPANAHTDHDKARFVAQNGVDAGNCKNRFRPCASIGYAAQQANKGDVVLVAQGNYELSKFEDIFYLISDIVPALGGFQTLDNYQVQNPQAFVTTLQGVPQQYADQLYQKGFNVIVDTKGKNSATALALDNSLDAVNAMYQSQAETACVDGFAGQFPCNNMSLLAHIPVSDFPTNSINANDIWGHVDLNTMKEYALLGLRRGIALVDVSDPVNPVIINAIQGQNTTWRDIKVLQYFNPDANKWEAYAYATADSTAEGLSIINLSNPETGLVLVSRDVTDASAHNIYISNVDYGLNIKDSTALPQVHILGSNQFGGAMRSYSLTDPEQLQPTYILSGATRSDYSHDASSFLVNDERAERDCVNTTSAGCTVLLDFNEQTLRLWDHSNLGSAVELSAVSYPDAEYTHSGWWSEDRQYVILHDELDEQRRGLNTTVHIFDISDLNQPTLVSTWSGPTRAIDHNGFVRGNKYYMSNYERGVTILDLSNPLAPAELGYFDTFPSSTNASFNGVWGVYPYLPSGIILASDIQGGLYILKDETNSDARDDINFSSALYEVTEGGVIDISVIRSGTRAVSVDYKIMRGAANGNDFLAQESGTLTWNAGDSVAQTISIEALDDGNGEGLESLFIRLENASPSAELVTPNIAKIDIQSLTGLASSIVLDQDTLTVKETDSSITLTVTRSGASDQVAAVGLRIENGSAQADADVTLAIDTLEWAAGELGGQSFAITIVNDDVNEENESFALVLDNPQNVTIAGSDRVAVTIRDDDSNQAPQVNTETSLNVNTLQSITLTASATDPEGQSMTFAWAQTSGTNVTLANADSLSVSFTAPDIAGSLGFTFTATDDFGVATSMSVNVTVEAPAPAPLPVPTPVNATSSGGGAIWLINILLLLTLVRRVK</sequence>
<keyword evidence="3" id="KW-0106">Calcium</keyword>
<dbReference type="RefSeq" id="WP_006013226.1">
    <property type="nucleotide sequence ID" value="NZ_BAEQ01000050.1"/>
</dbReference>
<dbReference type="GO" id="GO:0005576">
    <property type="term" value="C:extracellular region"/>
    <property type="evidence" value="ECO:0007669"/>
    <property type="project" value="TreeGrafter"/>
</dbReference>
<keyword evidence="4" id="KW-0472">Membrane</keyword>
<dbReference type="GO" id="GO:0007229">
    <property type="term" value="P:integrin-mediated signaling pathway"/>
    <property type="evidence" value="ECO:0007669"/>
    <property type="project" value="UniProtKB-KW"/>
</dbReference>
<dbReference type="Pfam" id="PF08309">
    <property type="entry name" value="LVIVD"/>
    <property type="match status" value="1"/>
</dbReference>
<feature type="transmembrane region" description="Helical" evidence="4">
    <location>
        <begin position="888"/>
        <end position="908"/>
    </location>
</feature>
<dbReference type="Pfam" id="PF03160">
    <property type="entry name" value="Calx-beta"/>
    <property type="match status" value="2"/>
</dbReference>
<reference evidence="8" key="1">
    <citation type="journal article" date="2014" name="Environ. Microbiol.">
        <title>Comparative genomics of the marine bacterial genus Glaciecola reveals the high degree of genomic diversity and genomic characteristic for cold adaptation.</title>
        <authorList>
            <person name="Qin Q.L."/>
            <person name="Xie B.B."/>
            <person name="Yu Y."/>
            <person name="Shu Y.L."/>
            <person name="Rong J.C."/>
            <person name="Zhang Y.J."/>
            <person name="Zhao D.L."/>
            <person name="Chen X.L."/>
            <person name="Zhang X.Y."/>
            <person name="Chen B."/>
            <person name="Zhou B.C."/>
            <person name="Zhang Y.Z."/>
        </authorList>
    </citation>
    <scope>NUCLEOTIDE SEQUENCE [LARGE SCALE GENOMIC DNA]</scope>
    <source>
        <strain evidence="8">ACAM 615</strain>
    </source>
</reference>
<dbReference type="NCBIfam" id="TIGR04312">
    <property type="entry name" value="choice_anch_B"/>
    <property type="match status" value="1"/>
</dbReference>
<keyword evidence="2" id="KW-0677">Repeat</keyword>
<organism evidence="7 8">
    <name type="scientific">Brumicola pallidula DSM 14239 = ACAM 615</name>
    <dbReference type="NCBI Taxonomy" id="1121922"/>
    <lineage>
        <taxon>Bacteria</taxon>
        <taxon>Pseudomonadati</taxon>
        <taxon>Pseudomonadota</taxon>
        <taxon>Gammaproteobacteria</taxon>
        <taxon>Alteromonadales</taxon>
        <taxon>Alteromonadaceae</taxon>
        <taxon>Brumicola</taxon>
    </lineage>
</organism>